<protein>
    <submittedName>
        <fullName evidence="2">Uncharacterized protein</fullName>
    </submittedName>
</protein>
<dbReference type="Proteomes" id="UP000663823">
    <property type="component" value="Unassembled WGS sequence"/>
</dbReference>
<organism evidence="2 10">
    <name type="scientific">Rotaria sordida</name>
    <dbReference type="NCBI Taxonomy" id="392033"/>
    <lineage>
        <taxon>Eukaryota</taxon>
        <taxon>Metazoa</taxon>
        <taxon>Spiralia</taxon>
        <taxon>Gnathifera</taxon>
        <taxon>Rotifera</taxon>
        <taxon>Eurotatoria</taxon>
        <taxon>Bdelloidea</taxon>
        <taxon>Philodinida</taxon>
        <taxon>Philodinidae</taxon>
        <taxon>Rotaria</taxon>
    </lineage>
</organism>
<dbReference type="EMBL" id="CAJOAX010000312">
    <property type="protein sequence ID" value="CAF3564061.1"/>
    <property type="molecule type" value="Genomic_DNA"/>
</dbReference>
<dbReference type="Proteomes" id="UP000663874">
    <property type="component" value="Unassembled WGS sequence"/>
</dbReference>
<dbReference type="Proteomes" id="UP000663864">
    <property type="component" value="Unassembled WGS sequence"/>
</dbReference>
<dbReference type="Proteomes" id="UP000663882">
    <property type="component" value="Unassembled WGS sequence"/>
</dbReference>
<name>A0A814GH55_9BILA</name>
<dbReference type="EMBL" id="CAJNOU010000120">
    <property type="protein sequence ID" value="CAF0874431.1"/>
    <property type="molecule type" value="Genomic_DNA"/>
</dbReference>
<sequence length="169" mass="19724">MNNLWIFNQPILFPFNHCYEYNILDKNSKINNTTIDCSEYSSCIPFGNTSYTLGFGHLFSGNLQYYQLFNPYHQYYESCSFELPQCYSNTLQIDKIQSQQDPIVNYKINEAMEIIRRKIKDVEKQYDYSISSIPYRSDQIMNNCNQNNITQAATLLERAANAISIAANK</sequence>
<comment type="caution">
    <text evidence="2">The sequence shown here is derived from an EMBL/GenBank/DDBJ whole genome shotgun (WGS) entry which is preliminary data.</text>
</comment>
<dbReference type="Proteomes" id="UP000663836">
    <property type="component" value="Unassembled WGS sequence"/>
</dbReference>
<dbReference type="AlphaFoldDB" id="A0A814GH55"/>
<dbReference type="OrthoDB" id="9992353at2759"/>
<evidence type="ECO:0000313" key="2">
    <source>
        <dbReference type="EMBL" id="CAF0996338.1"/>
    </source>
</evidence>
<evidence type="ECO:0000313" key="1">
    <source>
        <dbReference type="EMBL" id="CAF0874431.1"/>
    </source>
</evidence>
<dbReference type="EMBL" id="CAJOBD010000229">
    <property type="protein sequence ID" value="CAF3619577.1"/>
    <property type="molecule type" value="Genomic_DNA"/>
</dbReference>
<gene>
    <name evidence="7" type="ORF">FNK824_LOCUS3103</name>
    <name evidence="8" type="ORF">JBS370_LOCUS4713</name>
    <name evidence="5" type="ORF">JXQ802_LOCUS34720</name>
    <name evidence="6" type="ORF">OTI717_LOCUS4954</name>
    <name evidence="4" type="ORF">PYM288_LOCUS17524</name>
    <name evidence="2" type="ORF">RFH988_LOCUS13930</name>
    <name evidence="1" type="ORF">SEV965_LOCUS4289</name>
    <name evidence="3" type="ORF">ZHD862_LOCUS14963</name>
</gene>
<dbReference type="EMBL" id="CAJNOT010000662">
    <property type="protein sequence ID" value="CAF1049192.1"/>
    <property type="molecule type" value="Genomic_DNA"/>
</dbReference>
<evidence type="ECO:0000313" key="6">
    <source>
        <dbReference type="EMBL" id="CAF3564061.1"/>
    </source>
</evidence>
<dbReference type="Proteomes" id="UP000663854">
    <property type="component" value="Unassembled WGS sequence"/>
</dbReference>
<evidence type="ECO:0000313" key="7">
    <source>
        <dbReference type="EMBL" id="CAF3594702.1"/>
    </source>
</evidence>
<dbReference type="EMBL" id="CAJOBE010000201">
    <property type="protein sequence ID" value="CAF3594702.1"/>
    <property type="molecule type" value="Genomic_DNA"/>
</dbReference>
<dbReference type="EMBL" id="CAJNOH010000497">
    <property type="protein sequence ID" value="CAF1058617.1"/>
    <property type="molecule type" value="Genomic_DNA"/>
</dbReference>
<keyword evidence="9" id="KW-1185">Reference proteome</keyword>
<evidence type="ECO:0000313" key="10">
    <source>
        <dbReference type="Proteomes" id="UP000663882"/>
    </source>
</evidence>
<reference evidence="2" key="1">
    <citation type="submission" date="2021-02" db="EMBL/GenBank/DDBJ databases">
        <authorList>
            <person name="Nowell W R."/>
        </authorList>
    </citation>
    <scope>NUCLEOTIDE SEQUENCE</scope>
</reference>
<dbReference type="Proteomes" id="UP000663870">
    <property type="component" value="Unassembled WGS sequence"/>
</dbReference>
<accession>A0A814GH55</accession>
<evidence type="ECO:0000313" key="5">
    <source>
        <dbReference type="EMBL" id="CAF1401323.1"/>
    </source>
</evidence>
<dbReference type="EMBL" id="CAJNOO010000628">
    <property type="protein sequence ID" value="CAF0996338.1"/>
    <property type="molecule type" value="Genomic_DNA"/>
</dbReference>
<dbReference type="Proteomes" id="UP000663889">
    <property type="component" value="Unassembled WGS sequence"/>
</dbReference>
<dbReference type="EMBL" id="CAJNOL010001670">
    <property type="protein sequence ID" value="CAF1401323.1"/>
    <property type="molecule type" value="Genomic_DNA"/>
</dbReference>
<evidence type="ECO:0000313" key="8">
    <source>
        <dbReference type="EMBL" id="CAF3619577.1"/>
    </source>
</evidence>
<evidence type="ECO:0000313" key="9">
    <source>
        <dbReference type="Proteomes" id="UP000663870"/>
    </source>
</evidence>
<proteinExistence type="predicted"/>
<evidence type="ECO:0000313" key="3">
    <source>
        <dbReference type="EMBL" id="CAF1049192.1"/>
    </source>
</evidence>
<evidence type="ECO:0000313" key="4">
    <source>
        <dbReference type="EMBL" id="CAF1058617.1"/>
    </source>
</evidence>